<evidence type="ECO:0000313" key="2">
    <source>
        <dbReference type="Proteomes" id="UP000007934"/>
    </source>
</evidence>
<dbReference type="STRING" id="936155.HFELIS_04210"/>
<dbReference type="AlphaFoldDB" id="E7A9C7"/>
<dbReference type="Proteomes" id="UP000007934">
    <property type="component" value="Chromosome"/>
</dbReference>
<dbReference type="KEGG" id="hfe:HFELIS_04210"/>
<dbReference type="RefSeq" id="WP_013468875.1">
    <property type="nucleotide sequence ID" value="NC_014810.2"/>
</dbReference>
<dbReference type="GeneID" id="36134505"/>
<accession>E7A9C7</accession>
<keyword evidence="2" id="KW-1185">Reference proteome</keyword>
<protein>
    <recommendedName>
        <fullName evidence="3">DUF2357 domain-containing protein</fullName>
    </recommendedName>
</protein>
<dbReference type="HOGENOM" id="CLU_506030_0_0_7"/>
<dbReference type="OrthoDB" id="5330143at2"/>
<reference evidence="1 2" key="1">
    <citation type="journal article" date="2011" name="Genome Biol. Evol.">
        <title>Comparative whole genome sequence analysis of the carcinogenic bacterial model pathogen Helicobacter felis.</title>
        <authorList>
            <person name="Arnold I.C."/>
            <person name="Zigova Z."/>
            <person name="Holden M."/>
            <person name="Lawley T.D."/>
            <person name="Rad R."/>
            <person name="Dougan G."/>
            <person name="Falkow S."/>
            <person name="Bentley S.D."/>
            <person name="Muller A."/>
        </authorList>
    </citation>
    <scope>NUCLEOTIDE SEQUENCE [LARGE SCALE GENOMIC DNA]</scope>
    <source>
        <strain evidence="2">ATCC 49179 / CCUG 28539 / NCTC 12436 / CS1</strain>
    </source>
</reference>
<dbReference type="EMBL" id="FQ670179">
    <property type="protein sequence ID" value="CBY82505.1"/>
    <property type="molecule type" value="Genomic_DNA"/>
</dbReference>
<gene>
    <name evidence="1" type="ordered locus">Hfelis_04210</name>
</gene>
<organism evidence="1 2">
    <name type="scientific">Helicobacter felis (strain ATCC 49179 / CCUG 28539 / NCTC 12436 / CS1)</name>
    <dbReference type="NCBI Taxonomy" id="936155"/>
    <lineage>
        <taxon>Bacteria</taxon>
        <taxon>Pseudomonadati</taxon>
        <taxon>Campylobacterota</taxon>
        <taxon>Epsilonproteobacteria</taxon>
        <taxon>Campylobacterales</taxon>
        <taxon>Helicobacteraceae</taxon>
        <taxon>Helicobacter</taxon>
    </lineage>
</organism>
<evidence type="ECO:0000313" key="1">
    <source>
        <dbReference type="EMBL" id="CBY82505.1"/>
    </source>
</evidence>
<name>E7A9C7_HELFC</name>
<sequence length="538" mass="63432">MTFLITNPERSFIIKHPNAQDLLTNMREVFTLIEQGNKPYKDHLPNLSLEYFDGTYFKSFMLVDEKSLFQENKTCIAEKFILKAKETSHYFNISVAGKPSRYQLHLETLPHANDIVCHVELEYCYEHENVYTIHFLPINYPRPYIPSTIEQKPFDSNIYPKFPALQPIQTELVDKVLQLEDYEWLQVPKNVEFGRYYNRQYDSHHAYVDLVRLDEIDPPTARWFCGDIEGEEVILKYYCNEEMLKHGTLLRAKLRFNDRNQASVMRIYSQEDFYNNFASLLAALFTQRRPLDTSFPKAFREMLEERIEFIEEELAKEEAFFQKQYLKIIAPLGHLLSPQQREFFDPYFKKHFLCGTCRTRDLRYLGFYLANVHSKPLMEHVLKLEEKHALFALRIALWHTKEAYELLKEQDCKTLLNSIENNMQTNFKALQSLRDNLSKLEKLNNIVNTALTLLGVLRAIRLLDYDLLKPGDSQTKNLIALLDEVARYCLAENLKPDCERKLDLKSLGIELQKSEIAIFYVTRLFLSNDKKIAHLNIS</sequence>
<proteinExistence type="predicted"/>
<evidence type="ECO:0008006" key="3">
    <source>
        <dbReference type="Google" id="ProtNLM"/>
    </source>
</evidence>